<dbReference type="PANTHER" id="PTHR13273">
    <property type="entry name" value="ANAMORSIN"/>
    <property type="match status" value="1"/>
</dbReference>
<dbReference type="HAMAP" id="MF_03115">
    <property type="entry name" value="Anamorsin"/>
    <property type="match status" value="1"/>
</dbReference>
<dbReference type="OrthoDB" id="311633at2759"/>
<reference evidence="12" key="1">
    <citation type="submission" date="2017-04" db="EMBL/GenBank/DDBJ databases">
        <title>Plasmodium gonderi genome.</title>
        <authorList>
            <person name="Arisue N."/>
            <person name="Honma H."/>
            <person name="Kawai S."/>
            <person name="Tougan T."/>
            <person name="Tanabe K."/>
            <person name="Horii T."/>
        </authorList>
    </citation>
    <scope>NUCLEOTIDE SEQUENCE [LARGE SCALE GENOMIC DNA]</scope>
    <source>
        <strain evidence="12">ATCC 30045</strain>
    </source>
</reference>
<evidence type="ECO:0000256" key="1">
    <source>
        <dbReference type="ARBA" id="ARBA00001966"/>
    </source>
</evidence>
<feature type="binding site" evidence="9">
    <location>
        <position position="225"/>
    </location>
    <ligand>
        <name>[4Fe-4S] cluster</name>
        <dbReference type="ChEBI" id="CHEBI:49883"/>
    </ligand>
</feature>
<evidence type="ECO:0000256" key="8">
    <source>
        <dbReference type="ARBA" id="ARBA00023128"/>
    </source>
</evidence>
<comment type="domain">
    <text evidence="9">The twin Cx2C motifs are involved in the recognition by the mitochondrial MIA40-ERV1 disulfide relay system. The formation of 2 disulfide bonds in the Cx2C motifs through dithiol/disulfide exchange reactions effectively traps the protein in the mitochondrial intermembrane space.</text>
</comment>
<feature type="region of interest" description="Fe-S binding site B" evidence="9">
    <location>
        <begin position="214"/>
        <end position="228"/>
    </location>
</feature>
<evidence type="ECO:0000256" key="9">
    <source>
        <dbReference type="HAMAP-Rule" id="MF_03115"/>
    </source>
</evidence>
<dbReference type="GO" id="GO:0051539">
    <property type="term" value="F:4 iron, 4 sulfur cluster binding"/>
    <property type="evidence" value="ECO:0007669"/>
    <property type="project" value="UniProtKB-KW"/>
</dbReference>
<gene>
    <name evidence="11" type="ORF">PGO_050690</name>
</gene>
<comment type="similarity">
    <text evidence="2 9">Belongs to the anamorsin family.</text>
</comment>
<keyword evidence="6 9" id="KW-0408">Iron</keyword>
<sequence>MMNFVDTLIILNDDAPCELLRKKYIEMLVPTISVLNFKKEKIYKTYSNILLYTYKDYDFFWDLDDNILHKIQKCLKRNGTLKLVLYISKTQDDGNGKNITTQGNKNQEEILKKLKKECLYSGFINIYNEITMAENGVIINVTAENPDFLSNEDENYASSNDGDAYENAEDNKKTVNRVCANCTCGKKTNGIKLDKIAIDEKEVQYLTENAISSCGNCYLGDAFRCASCPYKGLPAFQPGENVKLNLNNETE</sequence>
<evidence type="ECO:0000313" key="11">
    <source>
        <dbReference type="EMBL" id="GAW79659.1"/>
    </source>
</evidence>
<evidence type="ECO:0000256" key="3">
    <source>
        <dbReference type="ARBA" id="ARBA00022485"/>
    </source>
</evidence>
<dbReference type="GO" id="GO:0016226">
    <property type="term" value="P:iron-sulfur cluster assembly"/>
    <property type="evidence" value="ECO:0007669"/>
    <property type="project" value="UniProtKB-UniRule"/>
</dbReference>
<accession>A0A1Y1JAW5</accession>
<comment type="subcellular location">
    <subcellularLocation>
        <location evidence="9">Cytoplasm</location>
    </subcellularLocation>
    <subcellularLocation>
        <location evidence="9">Mitochondrion intermembrane space</location>
    </subcellularLocation>
</comment>
<feature type="binding site" evidence="9">
    <location>
        <position position="214"/>
    </location>
    <ligand>
        <name>[4Fe-4S] cluster</name>
        <dbReference type="ChEBI" id="CHEBI:49883"/>
    </ligand>
</feature>
<dbReference type="GeneID" id="39746371"/>
<keyword evidence="7 9" id="KW-0411">Iron-sulfur</keyword>
<dbReference type="Pfam" id="PF05093">
    <property type="entry name" value="CIAPIN1"/>
    <property type="match status" value="1"/>
</dbReference>
<name>A0A1Y1JAW5_PLAGO</name>
<comment type="domain">
    <text evidence="9">The C-terminal domain binds 2 Fe-S clusters but is otherwise mostly in an intrinsically disordered conformation.</text>
</comment>
<evidence type="ECO:0000256" key="7">
    <source>
        <dbReference type="ARBA" id="ARBA00023014"/>
    </source>
</evidence>
<dbReference type="InterPro" id="IPR007785">
    <property type="entry name" value="Anamorsin"/>
</dbReference>
<keyword evidence="8 9" id="KW-0496">Mitochondrion</keyword>
<comment type="function">
    <text evidence="9">Component of the cytosolic iron-sulfur (Fe-S) protein assembly (CIA) machinery. Required for the maturation of extramitochondrial Fe-S proteins. Part of an electron transfer chain functioning in an early step of cytosolic Fe-S biogenesis, facilitating the de novo assembly of a [4Fe-4S] cluster on the cytosolic Fe-S scaffold complex. Electrons are transferred from NADPH via a FAD- and FMN-containing diflavin oxidoreductase. Together with the diflavin oxidoreductase, also required for the assembly of the diferric tyrosyl radical cofactor of ribonucleotide reductase (RNR), probably by providing electrons for reduction during radical cofactor maturation in the catalytic small subunit.</text>
</comment>
<protein>
    <recommendedName>
        <fullName evidence="9">Anamorsin homolog</fullName>
    </recommendedName>
    <alternativeName>
        <fullName evidence="9">Fe-S cluster assembly protein DRE2 homolog</fullName>
    </alternativeName>
</protein>
<dbReference type="OMA" id="PCELLRK"/>
<keyword evidence="5 9" id="KW-0479">Metal-binding</keyword>
<dbReference type="GO" id="GO:0046872">
    <property type="term" value="F:metal ion binding"/>
    <property type="evidence" value="ECO:0007669"/>
    <property type="project" value="UniProtKB-KW"/>
</dbReference>
<feature type="binding site" evidence="9">
    <location>
        <position position="217"/>
    </location>
    <ligand>
        <name>[4Fe-4S] cluster</name>
        <dbReference type="ChEBI" id="CHEBI:49883"/>
    </ligand>
</feature>
<evidence type="ECO:0000256" key="6">
    <source>
        <dbReference type="ARBA" id="ARBA00023004"/>
    </source>
</evidence>
<dbReference type="GO" id="GO:0051537">
    <property type="term" value="F:2 iron, 2 sulfur cluster binding"/>
    <property type="evidence" value="ECO:0007669"/>
    <property type="project" value="UniProtKB-UniRule"/>
</dbReference>
<comment type="caution">
    <text evidence="9">Lacks conserved residue(s) required for the propagation of feature annotation.</text>
</comment>
<comment type="subunit">
    <text evidence="9">Monomer.</text>
</comment>
<evidence type="ECO:0000259" key="10">
    <source>
        <dbReference type="Pfam" id="PF05093"/>
    </source>
</evidence>
<dbReference type="EMBL" id="BDQF01000006">
    <property type="protein sequence ID" value="GAW79659.1"/>
    <property type="molecule type" value="Genomic_DNA"/>
</dbReference>
<dbReference type="GO" id="GO:0009055">
    <property type="term" value="F:electron transfer activity"/>
    <property type="evidence" value="ECO:0007669"/>
    <property type="project" value="UniProtKB-UniRule"/>
</dbReference>
<feature type="binding site" evidence="9">
    <location>
        <position position="228"/>
    </location>
    <ligand>
        <name>[4Fe-4S] cluster</name>
        <dbReference type="ChEBI" id="CHEBI:49883"/>
    </ligand>
</feature>
<organism evidence="11 12">
    <name type="scientific">Plasmodium gonderi</name>
    <dbReference type="NCBI Taxonomy" id="77519"/>
    <lineage>
        <taxon>Eukaryota</taxon>
        <taxon>Sar</taxon>
        <taxon>Alveolata</taxon>
        <taxon>Apicomplexa</taxon>
        <taxon>Aconoidasida</taxon>
        <taxon>Haemosporida</taxon>
        <taxon>Plasmodiidae</taxon>
        <taxon>Plasmodium</taxon>
        <taxon>Plasmodium (Plasmodium)</taxon>
    </lineage>
</organism>
<dbReference type="RefSeq" id="XP_028542248.1">
    <property type="nucleotide sequence ID" value="XM_028686447.1"/>
</dbReference>
<dbReference type="GO" id="GO:0005758">
    <property type="term" value="C:mitochondrial intermembrane space"/>
    <property type="evidence" value="ECO:0007669"/>
    <property type="project" value="UniProtKB-SubCell"/>
</dbReference>
<dbReference type="PANTHER" id="PTHR13273:SF14">
    <property type="entry name" value="ANAMORSIN"/>
    <property type="match status" value="1"/>
</dbReference>
<comment type="caution">
    <text evidence="11">The sequence shown here is derived from an EMBL/GenBank/DDBJ whole genome shotgun (WGS) entry which is preliminary data.</text>
</comment>
<comment type="domain">
    <text evidence="9">The N-terminal domain has structural similarity with S-adenosyl-L-methionine-dependent methyltransferases, but does not bind S-adenosyl-L-methionine. It is required for correct assembly of the 2 Fe-S clusters.</text>
</comment>
<evidence type="ECO:0000313" key="12">
    <source>
        <dbReference type="Proteomes" id="UP000195521"/>
    </source>
</evidence>
<evidence type="ECO:0000256" key="5">
    <source>
        <dbReference type="ARBA" id="ARBA00022723"/>
    </source>
</evidence>
<feature type="short sequence motif" description="Cx2C motif 1" evidence="9">
    <location>
        <begin position="214"/>
        <end position="217"/>
    </location>
</feature>
<keyword evidence="4 9" id="KW-0963">Cytoplasm</keyword>
<dbReference type="AlphaFoldDB" id="A0A1Y1JAW5"/>
<proteinExistence type="inferred from homology"/>
<dbReference type="InterPro" id="IPR046408">
    <property type="entry name" value="CIAPIN1"/>
</dbReference>
<keyword evidence="3 9" id="KW-0004">4Fe-4S</keyword>
<comment type="cofactor">
    <cofactor evidence="1 9">
        <name>[4Fe-4S] cluster</name>
        <dbReference type="ChEBI" id="CHEBI:49883"/>
    </cofactor>
</comment>
<evidence type="ECO:0000256" key="4">
    <source>
        <dbReference type="ARBA" id="ARBA00022490"/>
    </source>
</evidence>
<keyword evidence="12" id="KW-1185">Reference proteome</keyword>
<feature type="domain" description="Anamorsin C-terminal" evidence="10">
    <location>
        <begin position="169"/>
        <end position="244"/>
    </location>
</feature>
<evidence type="ECO:0000256" key="2">
    <source>
        <dbReference type="ARBA" id="ARBA00008169"/>
    </source>
</evidence>
<dbReference type="Proteomes" id="UP000195521">
    <property type="component" value="Unassembled WGS sequence"/>
</dbReference>
<feature type="short sequence motif" description="Cx2C motif 2" evidence="9">
    <location>
        <begin position="225"/>
        <end position="228"/>
    </location>
</feature>